<dbReference type="GO" id="GO:0005506">
    <property type="term" value="F:iron ion binding"/>
    <property type="evidence" value="ECO:0007669"/>
    <property type="project" value="InterPro"/>
</dbReference>
<feature type="transmembrane region" description="Helical" evidence="13">
    <location>
        <begin position="78"/>
        <end position="100"/>
    </location>
</feature>
<dbReference type="GO" id="GO:0004497">
    <property type="term" value="F:monooxygenase activity"/>
    <property type="evidence" value="ECO:0007669"/>
    <property type="project" value="UniProtKB-KW"/>
</dbReference>
<dbReference type="InterPro" id="IPR017972">
    <property type="entry name" value="Cyt_P450_CS"/>
</dbReference>
<keyword evidence="7 12" id="KW-0560">Oxidoreductase</keyword>
<evidence type="ECO:0000256" key="2">
    <source>
        <dbReference type="ARBA" id="ARBA00010617"/>
    </source>
</evidence>
<evidence type="ECO:0000256" key="13">
    <source>
        <dbReference type="SAM" id="Phobius"/>
    </source>
</evidence>
<evidence type="ECO:0000256" key="8">
    <source>
        <dbReference type="ARBA" id="ARBA00023004"/>
    </source>
</evidence>
<dbReference type="Gene3D" id="1.10.630.10">
    <property type="entry name" value="Cytochrome P450"/>
    <property type="match status" value="1"/>
</dbReference>
<dbReference type="GO" id="GO:0020037">
    <property type="term" value="F:heme binding"/>
    <property type="evidence" value="ECO:0007669"/>
    <property type="project" value="InterPro"/>
</dbReference>
<comment type="subcellular location">
    <subcellularLocation>
        <location evidence="1">Membrane</location>
        <topology evidence="1">Single-pass membrane protein</topology>
    </subcellularLocation>
</comment>
<feature type="binding site" description="axial binding residue" evidence="11">
    <location>
        <position position="473"/>
    </location>
    <ligand>
        <name>heme</name>
        <dbReference type="ChEBI" id="CHEBI:30413"/>
    </ligand>
    <ligandPart>
        <name>Fe</name>
        <dbReference type="ChEBI" id="CHEBI:18248"/>
    </ligandPart>
</feature>
<keyword evidence="8 11" id="KW-0408">Iron</keyword>
<dbReference type="SUPFAM" id="SSF48264">
    <property type="entry name" value="Cytochrome P450"/>
    <property type="match status" value="1"/>
</dbReference>
<keyword evidence="9 12" id="KW-0503">Monooxygenase</keyword>
<dbReference type="InterPro" id="IPR036396">
    <property type="entry name" value="Cyt_P450_sf"/>
</dbReference>
<dbReference type="PRINTS" id="PR00385">
    <property type="entry name" value="P450"/>
</dbReference>
<keyword evidence="3 11" id="KW-0349">Heme</keyword>
<protein>
    <submittedName>
        <fullName evidence="15">Cytochrome P450 81Q32</fullName>
    </submittedName>
</protein>
<gene>
    <name evidence="15" type="primary">LOC110802437</name>
</gene>
<feature type="transmembrane region" description="Helical" evidence="13">
    <location>
        <begin position="16"/>
        <end position="35"/>
    </location>
</feature>
<dbReference type="AlphaFoldDB" id="A0A9R0JBT4"/>
<dbReference type="InterPro" id="IPR050651">
    <property type="entry name" value="Plant_Cytochrome_P450_Monoox"/>
</dbReference>
<keyword evidence="6 13" id="KW-1133">Transmembrane helix</keyword>
<evidence type="ECO:0000256" key="10">
    <source>
        <dbReference type="ARBA" id="ARBA00023136"/>
    </source>
</evidence>
<sequence length="537" mass="61107">MPTRWYSLRSKKMDETWFYVLSLFAIIQLILIFSFQQQTKKRHKILPPSPPSRPIIGHLHLLKSPIIHRTLQRLSLQYGSIFSLKLGFLPFVVISSPIAVEECFTKNDIVLANRPQVLAGKHLHYNWTTLGAASYGPLWQNLRRLTTLELFSSNRLKSFAGIRAQEVRSLVKALFGGTLLRNGGSSQSEKYGKVEMESKFSGLSFNILTRILTGEKYISFSDENDDDDARQEADKFLGLMREVFKLTGVSNMVDCLPVFRWINFRNVEGRMVAARKKMDDFLDGLIEECRKKRTQNGEKKTTAMIYKLLDLQEFEPANYSDQLIKGIIMVILIAGTDTSAVTMEWALSLLLNHPNVLQKAREEIDNYKGINNDELVEEVDLPNLPYLQCIINETLRLFPAAPLLIAHQASEDITISGYNIDKGKSILINAWAIHRDPSIWEDPLSFRPERFEGLKSEDYRFTFIPFGLGRRSCPGATLANRLIGLTLATLIQCFDWERVDENNVDLTEGPGLTMPKAKPLVAMCRARKSIINVLSNM</sequence>
<comment type="similarity">
    <text evidence="2 12">Belongs to the cytochrome P450 family.</text>
</comment>
<name>A0A9R0JBT4_SPIOL</name>
<evidence type="ECO:0000256" key="5">
    <source>
        <dbReference type="ARBA" id="ARBA00022723"/>
    </source>
</evidence>
<dbReference type="RefSeq" id="XP_021863569.2">
    <property type="nucleotide sequence ID" value="XM_022007877.2"/>
</dbReference>
<dbReference type="CDD" id="cd20653">
    <property type="entry name" value="CYP81"/>
    <property type="match status" value="1"/>
</dbReference>
<keyword evidence="14" id="KW-1185">Reference proteome</keyword>
<comment type="cofactor">
    <cofactor evidence="11">
        <name>heme</name>
        <dbReference type="ChEBI" id="CHEBI:30413"/>
    </cofactor>
</comment>
<accession>A0A9R0JBT4</accession>
<evidence type="ECO:0000256" key="4">
    <source>
        <dbReference type="ARBA" id="ARBA00022692"/>
    </source>
</evidence>
<organism evidence="14 15">
    <name type="scientific">Spinacia oleracea</name>
    <name type="common">Spinach</name>
    <dbReference type="NCBI Taxonomy" id="3562"/>
    <lineage>
        <taxon>Eukaryota</taxon>
        <taxon>Viridiplantae</taxon>
        <taxon>Streptophyta</taxon>
        <taxon>Embryophyta</taxon>
        <taxon>Tracheophyta</taxon>
        <taxon>Spermatophyta</taxon>
        <taxon>Magnoliopsida</taxon>
        <taxon>eudicotyledons</taxon>
        <taxon>Gunneridae</taxon>
        <taxon>Pentapetalae</taxon>
        <taxon>Caryophyllales</taxon>
        <taxon>Chenopodiaceae</taxon>
        <taxon>Chenopodioideae</taxon>
        <taxon>Anserineae</taxon>
        <taxon>Spinacia</taxon>
    </lineage>
</organism>
<evidence type="ECO:0000313" key="15">
    <source>
        <dbReference type="RefSeq" id="XP_021863569.2"/>
    </source>
</evidence>
<dbReference type="GeneID" id="110802437"/>
<proteinExistence type="inferred from homology"/>
<evidence type="ECO:0000256" key="6">
    <source>
        <dbReference type="ARBA" id="ARBA00022989"/>
    </source>
</evidence>
<dbReference type="PRINTS" id="PR00463">
    <property type="entry name" value="EP450I"/>
</dbReference>
<keyword evidence="5 11" id="KW-0479">Metal-binding</keyword>
<dbReference type="GO" id="GO:0016020">
    <property type="term" value="C:membrane"/>
    <property type="evidence" value="ECO:0007669"/>
    <property type="project" value="UniProtKB-SubCell"/>
</dbReference>
<evidence type="ECO:0000256" key="12">
    <source>
        <dbReference type="RuleBase" id="RU000461"/>
    </source>
</evidence>
<evidence type="ECO:0000256" key="11">
    <source>
        <dbReference type="PIRSR" id="PIRSR602401-1"/>
    </source>
</evidence>
<dbReference type="InterPro" id="IPR002401">
    <property type="entry name" value="Cyt_P450_E_grp-I"/>
</dbReference>
<evidence type="ECO:0000256" key="7">
    <source>
        <dbReference type="ARBA" id="ARBA00023002"/>
    </source>
</evidence>
<evidence type="ECO:0000313" key="14">
    <source>
        <dbReference type="Proteomes" id="UP000813463"/>
    </source>
</evidence>
<dbReference type="GO" id="GO:0016705">
    <property type="term" value="F:oxidoreductase activity, acting on paired donors, with incorporation or reduction of molecular oxygen"/>
    <property type="evidence" value="ECO:0007669"/>
    <property type="project" value="InterPro"/>
</dbReference>
<keyword evidence="10 13" id="KW-0472">Membrane</keyword>
<dbReference type="InterPro" id="IPR001128">
    <property type="entry name" value="Cyt_P450"/>
</dbReference>
<evidence type="ECO:0000256" key="9">
    <source>
        <dbReference type="ARBA" id="ARBA00023033"/>
    </source>
</evidence>
<reference evidence="14" key="1">
    <citation type="journal article" date="2021" name="Nat. Commun.">
        <title>Genomic analyses provide insights into spinach domestication and the genetic basis of agronomic traits.</title>
        <authorList>
            <person name="Cai X."/>
            <person name="Sun X."/>
            <person name="Xu C."/>
            <person name="Sun H."/>
            <person name="Wang X."/>
            <person name="Ge C."/>
            <person name="Zhang Z."/>
            <person name="Wang Q."/>
            <person name="Fei Z."/>
            <person name="Jiao C."/>
            <person name="Wang Q."/>
        </authorList>
    </citation>
    <scope>NUCLEOTIDE SEQUENCE [LARGE SCALE GENOMIC DNA]</scope>
    <source>
        <strain evidence="14">cv. Varoflay</strain>
    </source>
</reference>
<dbReference type="Pfam" id="PF00067">
    <property type="entry name" value="p450"/>
    <property type="match status" value="1"/>
</dbReference>
<dbReference type="PANTHER" id="PTHR47947:SF62">
    <property type="entry name" value="CYTOCHROME P450, FAMILY 81, SUBFAMILY D, POLYPEPTIDE 5"/>
    <property type="match status" value="1"/>
</dbReference>
<dbReference type="KEGG" id="soe:110802437"/>
<evidence type="ECO:0000256" key="3">
    <source>
        <dbReference type="ARBA" id="ARBA00022617"/>
    </source>
</evidence>
<keyword evidence="4 13" id="KW-0812">Transmembrane</keyword>
<reference evidence="15" key="2">
    <citation type="submission" date="2025-08" db="UniProtKB">
        <authorList>
            <consortium name="RefSeq"/>
        </authorList>
    </citation>
    <scope>IDENTIFICATION</scope>
    <source>
        <tissue evidence="15">Leaf</tissue>
    </source>
</reference>
<dbReference type="PROSITE" id="PS00086">
    <property type="entry name" value="CYTOCHROME_P450"/>
    <property type="match status" value="1"/>
</dbReference>
<evidence type="ECO:0000256" key="1">
    <source>
        <dbReference type="ARBA" id="ARBA00004167"/>
    </source>
</evidence>
<dbReference type="PANTHER" id="PTHR47947">
    <property type="entry name" value="CYTOCHROME P450 82C3-RELATED"/>
    <property type="match status" value="1"/>
</dbReference>
<dbReference type="Proteomes" id="UP000813463">
    <property type="component" value="Chromosome 6"/>
</dbReference>